<dbReference type="InterPro" id="IPR036390">
    <property type="entry name" value="WH_DNA-bd_sf"/>
</dbReference>
<dbReference type="CDD" id="cd08422">
    <property type="entry name" value="PBP2_CrgA_like"/>
    <property type="match status" value="1"/>
</dbReference>
<comment type="similarity">
    <text evidence="1">Belongs to the LysR transcriptional regulatory family.</text>
</comment>
<dbReference type="PROSITE" id="PS50931">
    <property type="entry name" value="HTH_LYSR"/>
    <property type="match status" value="1"/>
</dbReference>
<proteinExistence type="inferred from homology"/>
<feature type="domain" description="HTH lysR-type" evidence="5">
    <location>
        <begin position="1"/>
        <end position="59"/>
    </location>
</feature>
<dbReference type="PANTHER" id="PTHR30537:SF35">
    <property type="entry name" value="TRANSCRIPTIONAL REGULATORY PROTEIN"/>
    <property type="match status" value="1"/>
</dbReference>
<dbReference type="GO" id="GO:0006351">
    <property type="term" value="P:DNA-templated transcription"/>
    <property type="evidence" value="ECO:0007669"/>
    <property type="project" value="TreeGrafter"/>
</dbReference>
<evidence type="ECO:0000256" key="2">
    <source>
        <dbReference type="ARBA" id="ARBA00023015"/>
    </source>
</evidence>
<dbReference type="InterPro" id="IPR000847">
    <property type="entry name" value="LysR_HTH_N"/>
</dbReference>
<dbReference type="InterPro" id="IPR036388">
    <property type="entry name" value="WH-like_DNA-bd_sf"/>
</dbReference>
<name>A0A4R7AW68_9NEIS</name>
<dbReference type="Gene3D" id="1.10.10.10">
    <property type="entry name" value="Winged helix-like DNA-binding domain superfamily/Winged helix DNA-binding domain"/>
    <property type="match status" value="1"/>
</dbReference>
<comment type="caution">
    <text evidence="6">The sequence shown here is derived from an EMBL/GenBank/DDBJ whole genome shotgun (WGS) entry which is preliminary data.</text>
</comment>
<evidence type="ECO:0000313" key="6">
    <source>
        <dbReference type="EMBL" id="TDR71633.1"/>
    </source>
</evidence>
<dbReference type="InterPro" id="IPR005119">
    <property type="entry name" value="LysR_subst-bd"/>
</dbReference>
<protein>
    <submittedName>
        <fullName evidence="6">LysR family transcriptional regulator</fullName>
    </submittedName>
</protein>
<evidence type="ECO:0000259" key="5">
    <source>
        <dbReference type="PROSITE" id="PS50931"/>
    </source>
</evidence>
<evidence type="ECO:0000256" key="4">
    <source>
        <dbReference type="ARBA" id="ARBA00023163"/>
    </source>
</evidence>
<evidence type="ECO:0000256" key="1">
    <source>
        <dbReference type="ARBA" id="ARBA00009437"/>
    </source>
</evidence>
<accession>A0A4R7AW68</accession>
<dbReference type="GO" id="GO:0043565">
    <property type="term" value="F:sequence-specific DNA binding"/>
    <property type="evidence" value="ECO:0007669"/>
    <property type="project" value="TreeGrafter"/>
</dbReference>
<reference evidence="6 7" key="1">
    <citation type="submission" date="2019-03" db="EMBL/GenBank/DDBJ databases">
        <title>Genomic Encyclopedia of Type Strains, Phase III (KMG-III): the genomes of soil and plant-associated and newly described type strains.</title>
        <authorList>
            <person name="Whitman W."/>
        </authorList>
    </citation>
    <scope>NUCLEOTIDE SEQUENCE [LARGE SCALE GENOMIC DNA]</scope>
    <source>
        <strain evidence="6 7">CECT 8976</strain>
    </source>
</reference>
<gene>
    <name evidence="6" type="ORF">DFP86_11844</name>
</gene>
<dbReference type="EMBL" id="SNZP01000018">
    <property type="protein sequence ID" value="TDR71633.1"/>
    <property type="molecule type" value="Genomic_DNA"/>
</dbReference>
<dbReference type="PANTHER" id="PTHR30537">
    <property type="entry name" value="HTH-TYPE TRANSCRIPTIONAL REGULATOR"/>
    <property type="match status" value="1"/>
</dbReference>
<sequence>MDRLTAMRVFVTVVDCGSQSAAADRLDLSRPVVSRYLAELEDWAGARLMHRTTRRLSLTPAGQETLPRCRQMLALSDELRTALTAPDDAPRGLLRVTASTSFGQAQLAAALSVFAARHPAVTVDMQLLDRTVNLVEERIDLAIRITNDLDPNLIARPISICRSVLCASPDYLRRHPAPARLDGLAQHNCLTHIYAGKSLWQFEHDGEPQSVAVSGNLSANEVTSLMAAALAGAGIAQLPTYLAAAEIRSGRLVAVLPTHRPRDMRIYAVYASRRLMSAALRALVDFLADYFSDAPAWDRQ</sequence>
<dbReference type="Pfam" id="PF03466">
    <property type="entry name" value="LysR_substrate"/>
    <property type="match status" value="1"/>
</dbReference>
<dbReference type="FunFam" id="1.10.10.10:FF:000001">
    <property type="entry name" value="LysR family transcriptional regulator"/>
    <property type="match status" value="1"/>
</dbReference>
<dbReference type="RefSeq" id="WP_133683820.1">
    <property type="nucleotide sequence ID" value="NZ_SNZP01000018.1"/>
</dbReference>
<dbReference type="AlphaFoldDB" id="A0A4R7AW68"/>
<evidence type="ECO:0000256" key="3">
    <source>
        <dbReference type="ARBA" id="ARBA00023125"/>
    </source>
</evidence>
<dbReference type="GO" id="GO:0003700">
    <property type="term" value="F:DNA-binding transcription factor activity"/>
    <property type="evidence" value="ECO:0007669"/>
    <property type="project" value="InterPro"/>
</dbReference>
<dbReference type="SUPFAM" id="SSF46785">
    <property type="entry name" value="Winged helix' DNA-binding domain"/>
    <property type="match status" value="1"/>
</dbReference>
<organism evidence="6 7">
    <name type="scientific">Paludibacterium purpuratum</name>
    <dbReference type="NCBI Taxonomy" id="1144873"/>
    <lineage>
        <taxon>Bacteria</taxon>
        <taxon>Pseudomonadati</taxon>
        <taxon>Pseudomonadota</taxon>
        <taxon>Betaproteobacteria</taxon>
        <taxon>Neisseriales</taxon>
        <taxon>Chromobacteriaceae</taxon>
        <taxon>Paludibacterium</taxon>
    </lineage>
</organism>
<dbReference type="Pfam" id="PF00126">
    <property type="entry name" value="HTH_1"/>
    <property type="match status" value="1"/>
</dbReference>
<keyword evidence="4" id="KW-0804">Transcription</keyword>
<dbReference type="Gene3D" id="3.40.190.290">
    <property type="match status" value="1"/>
</dbReference>
<evidence type="ECO:0000313" key="7">
    <source>
        <dbReference type="Proteomes" id="UP000295611"/>
    </source>
</evidence>
<keyword evidence="3" id="KW-0238">DNA-binding</keyword>
<dbReference type="Proteomes" id="UP000295611">
    <property type="component" value="Unassembled WGS sequence"/>
</dbReference>
<dbReference type="InterPro" id="IPR058163">
    <property type="entry name" value="LysR-type_TF_proteobact-type"/>
</dbReference>
<dbReference type="SUPFAM" id="SSF53850">
    <property type="entry name" value="Periplasmic binding protein-like II"/>
    <property type="match status" value="1"/>
</dbReference>
<dbReference type="FunFam" id="3.40.190.290:FF:000001">
    <property type="entry name" value="Transcriptional regulator, LysR family"/>
    <property type="match status" value="1"/>
</dbReference>
<dbReference type="OrthoDB" id="9178040at2"/>
<keyword evidence="2" id="KW-0805">Transcription regulation</keyword>
<keyword evidence="7" id="KW-1185">Reference proteome</keyword>